<dbReference type="GeneTree" id="ENSGT00940000155805"/>
<dbReference type="Proteomes" id="UP000007875">
    <property type="component" value="Unassembled WGS sequence"/>
</dbReference>
<dbReference type="SUPFAM" id="SSF56784">
    <property type="entry name" value="HAD-like"/>
    <property type="match status" value="1"/>
</dbReference>
<keyword evidence="3" id="KW-1185">Reference proteome</keyword>
<proteinExistence type="predicted"/>
<dbReference type="GO" id="GO:0016791">
    <property type="term" value="F:phosphatase activity"/>
    <property type="evidence" value="ECO:0007669"/>
    <property type="project" value="TreeGrafter"/>
</dbReference>
<dbReference type="InterPro" id="IPR036412">
    <property type="entry name" value="HAD-like_sf"/>
</dbReference>
<dbReference type="Gene3D" id="3.40.50.1000">
    <property type="entry name" value="HAD superfamily/HAD-like"/>
    <property type="match status" value="1"/>
</dbReference>
<dbReference type="PANTHER" id="PTHR19288">
    <property type="entry name" value="4-NITROPHENYLPHOSPHATASE-RELATED"/>
    <property type="match status" value="1"/>
</dbReference>
<evidence type="ECO:0008006" key="4">
    <source>
        <dbReference type="Google" id="ProtNLM"/>
    </source>
</evidence>
<dbReference type="Pfam" id="PF13242">
    <property type="entry name" value="Hydrolase_like"/>
    <property type="match status" value="1"/>
</dbReference>
<organism evidence="2 3">
    <name type="scientific">Ciona savignyi</name>
    <name type="common">Pacific transparent sea squirt</name>
    <dbReference type="NCBI Taxonomy" id="51511"/>
    <lineage>
        <taxon>Eukaryota</taxon>
        <taxon>Metazoa</taxon>
        <taxon>Chordata</taxon>
        <taxon>Tunicata</taxon>
        <taxon>Ascidiacea</taxon>
        <taxon>Phlebobranchia</taxon>
        <taxon>Cionidae</taxon>
        <taxon>Ciona</taxon>
    </lineage>
</organism>
<feature type="region of interest" description="Disordered" evidence="1">
    <location>
        <begin position="14"/>
        <end position="35"/>
    </location>
</feature>
<dbReference type="PANTHER" id="PTHR19288:SF46">
    <property type="entry name" value="HALOACID DEHALOGENASE-LIKE HYDROLASE DOMAIN-CONTAINING PROTEIN 2"/>
    <property type="match status" value="1"/>
</dbReference>
<reference evidence="3" key="1">
    <citation type="submission" date="2003-08" db="EMBL/GenBank/DDBJ databases">
        <authorList>
            <person name="Birren B."/>
            <person name="Nusbaum C."/>
            <person name="Abebe A."/>
            <person name="Abouelleil A."/>
            <person name="Adekoya E."/>
            <person name="Ait-zahra M."/>
            <person name="Allen N."/>
            <person name="Allen T."/>
            <person name="An P."/>
            <person name="Anderson M."/>
            <person name="Anderson S."/>
            <person name="Arachchi H."/>
            <person name="Armbruster J."/>
            <person name="Bachantsang P."/>
            <person name="Baldwin J."/>
            <person name="Barry A."/>
            <person name="Bayul T."/>
            <person name="Blitshsteyn B."/>
            <person name="Bloom T."/>
            <person name="Blye J."/>
            <person name="Boguslavskiy L."/>
            <person name="Borowsky M."/>
            <person name="Boukhgalter B."/>
            <person name="Brunache A."/>
            <person name="Butler J."/>
            <person name="Calixte N."/>
            <person name="Calvo S."/>
            <person name="Camarata J."/>
            <person name="Campo K."/>
            <person name="Chang J."/>
            <person name="Cheshatsang Y."/>
            <person name="Citroen M."/>
            <person name="Collymore A."/>
            <person name="Considine T."/>
            <person name="Cook A."/>
            <person name="Cooke P."/>
            <person name="Corum B."/>
            <person name="Cuomo C."/>
            <person name="David R."/>
            <person name="Dawoe T."/>
            <person name="Degray S."/>
            <person name="Dodge S."/>
            <person name="Dooley K."/>
            <person name="Dorje P."/>
            <person name="Dorjee K."/>
            <person name="Dorris L."/>
            <person name="Duffey N."/>
            <person name="Dupes A."/>
            <person name="Elkins T."/>
            <person name="Engels R."/>
            <person name="Erickson J."/>
            <person name="Farina A."/>
            <person name="Faro S."/>
            <person name="Ferreira P."/>
            <person name="Fischer H."/>
            <person name="Fitzgerald M."/>
            <person name="Foley K."/>
            <person name="Gage D."/>
            <person name="Galagan J."/>
            <person name="Gearin G."/>
            <person name="Gnerre S."/>
            <person name="Gnirke A."/>
            <person name="Goyette A."/>
            <person name="Graham J."/>
            <person name="Grandbois E."/>
            <person name="Gyaltsen K."/>
            <person name="Hafez N."/>
            <person name="Hagopian D."/>
            <person name="Hagos B."/>
            <person name="Hall J."/>
            <person name="Hatcher B."/>
            <person name="Heller A."/>
            <person name="Higgins H."/>
            <person name="Honan T."/>
            <person name="Horn A."/>
            <person name="Houde N."/>
            <person name="Hughes L."/>
            <person name="Hulme W."/>
            <person name="Husby E."/>
            <person name="Iliev I."/>
            <person name="Jaffe D."/>
            <person name="Jones C."/>
            <person name="Kamal M."/>
            <person name="Kamat A."/>
            <person name="Kamvysselis M."/>
            <person name="Karlsson E."/>
            <person name="Kells C."/>
            <person name="Kieu A."/>
            <person name="Kisner P."/>
            <person name="Kodira C."/>
            <person name="Kulbokas E."/>
            <person name="Labutti K."/>
            <person name="Lama D."/>
            <person name="Landers T."/>
            <person name="Leger J."/>
            <person name="Levine S."/>
            <person name="Lewis D."/>
            <person name="Lewis T."/>
            <person name="Lindblad-toh K."/>
            <person name="Liu X."/>
            <person name="Lokyitsang T."/>
            <person name="Lokyitsang Y."/>
            <person name="Lucien O."/>
            <person name="Lui A."/>
            <person name="Ma L.J."/>
            <person name="Mabbitt R."/>
            <person name="Macdonald J."/>
            <person name="Maclean C."/>
            <person name="Major J."/>
            <person name="Manning J."/>
            <person name="Marabella R."/>
            <person name="Maru K."/>
            <person name="Matthews C."/>
            <person name="Mauceli E."/>
            <person name="Mccarthy M."/>
            <person name="Mcdonough S."/>
            <person name="Mcghee T."/>
            <person name="Meldrim J."/>
            <person name="Meneus L."/>
            <person name="Mesirov J."/>
            <person name="Mihalev A."/>
            <person name="Mihova T."/>
            <person name="Mikkelsen T."/>
            <person name="Mlenga V."/>
            <person name="Moru K."/>
            <person name="Mozes J."/>
            <person name="Mulrain L."/>
            <person name="Munson G."/>
            <person name="Naylor J."/>
            <person name="Newes C."/>
            <person name="Nguyen C."/>
            <person name="Nguyen N."/>
            <person name="Nguyen T."/>
            <person name="Nicol R."/>
            <person name="Nielsen C."/>
            <person name="Nizzari M."/>
            <person name="Norbu C."/>
            <person name="Norbu N."/>
            <person name="O'donnell P."/>
            <person name="Okoawo O."/>
            <person name="O'leary S."/>
            <person name="Omotosho B."/>
            <person name="O'neill K."/>
            <person name="Osman S."/>
            <person name="Parker S."/>
            <person name="Perrin D."/>
            <person name="Phunkhang P."/>
            <person name="Piqani B."/>
            <person name="Purcell S."/>
            <person name="Rachupka T."/>
            <person name="Ramasamy U."/>
            <person name="Rameau R."/>
            <person name="Ray V."/>
            <person name="Raymond C."/>
            <person name="Retta R."/>
            <person name="Richardson S."/>
            <person name="Rise C."/>
            <person name="Rodriguez J."/>
            <person name="Rogers J."/>
            <person name="Rogov P."/>
            <person name="Rutman M."/>
            <person name="Schupbach R."/>
            <person name="Seaman C."/>
            <person name="Settipalli S."/>
            <person name="Sharpe T."/>
            <person name="Sheridan J."/>
            <person name="Sherpa N."/>
            <person name="Shi J."/>
            <person name="Smirnov S."/>
            <person name="Smith C."/>
            <person name="Sougnez C."/>
            <person name="Spencer B."/>
            <person name="Stalker J."/>
            <person name="Stange-thomann N."/>
            <person name="Stavropoulos S."/>
            <person name="Stetson K."/>
            <person name="Stone C."/>
            <person name="Stone S."/>
            <person name="Stubbs M."/>
            <person name="Talamas J."/>
            <person name="Tchuinga P."/>
            <person name="Tenzing P."/>
            <person name="Tesfaye S."/>
            <person name="Theodore J."/>
            <person name="Thoulutsang Y."/>
            <person name="Topham K."/>
            <person name="Towey S."/>
            <person name="Tsamla T."/>
            <person name="Tsomo N."/>
            <person name="Vallee D."/>
            <person name="Vassiliev H."/>
            <person name="Venkataraman V."/>
            <person name="Vinson J."/>
            <person name="Vo A."/>
            <person name="Wade C."/>
            <person name="Wang S."/>
            <person name="Wangchuk T."/>
            <person name="Wangdi T."/>
            <person name="Whittaker C."/>
            <person name="Wilkinson J."/>
            <person name="Wu Y."/>
            <person name="Wyman D."/>
            <person name="Yadav S."/>
            <person name="Yang S."/>
            <person name="Yang X."/>
            <person name="Yeager S."/>
            <person name="Yee E."/>
            <person name="Young G."/>
            <person name="Zainoun J."/>
            <person name="Zembeck L."/>
            <person name="Zimmer A."/>
            <person name="Zody M."/>
            <person name="Lander E."/>
        </authorList>
    </citation>
    <scope>NUCLEOTIDE SEQUENCE [LARGE SCALE GENOMIC DNA]</scope>
</reference>
<evidence type="ECO:0000256" key="1">
    <source>
        <dbReference type="SAM" id="MobiDB-lite"/>
    </source>
</evidence>
<dbReference type="Ensembl" id="ENSCSAVT00000005102.1">
    <property type="protein sequence ID" value="ENSCSAVP00000005031.1"/>
    <property type="gene ID" value="ENSCSAVG00000003001.1"/>
</dbReference>
<accession>H2YI82</accession>
<reference evidence="2" key="3">
    <citation type="submission" date="2025-09" db="UniProtKB">
        <authorList>
            <consortium name="Ensembl"/>
        </authorList>
    </citation>
    <scope>IDENTIFICATION</scope>
</reference>
<dbReference type="AlphaFoldDB" id="H2YI82"/>
<dbReference type="GO" id="GO:0005737">
    <property type="term" value="C:cytoplasm"/>
    <property type="evidence" value="ECO:0007669"/>
    <property type="project" value="TreeGrafter"/>
</dbReference>
<dbReference type="InterPro" id="IPR023214">
    <property type="entry name" value="HAD_sf"/>
</dbReference>
<dbReference type="HOGENOM" id="CLU_1117870_0_0_1"/>
<evidence type="ECO:0000313" key="3">
    <source>
        <dbReference type="Proteomes" id="UP000007875"/>
    </source>
</evidence>
<sequence length="249" mass="26954">FEWNSAYRGHRGARRARCDREVAQSSTQNQVRHEHNKGISSIASFPTPTTRVRHRSRRDLLLPDICEEGGGGATSSSSSHALGLCEGGFRWSECCASQRGSDGVITGSFQLRRDEPRDGTVDGRSETHCDQQSEMSFKTEKRNVTGDRGVCSCTGICQQIVESIVIGKPQKIFFFVAALSMKCAPSECVMIGDDVRDDVGGAIEAGMMGMLVRSGKYRAGDEMKIGLSSELVVEDVRAAVKVVLASVGS</sequence>
<name>H2YI82_CIOSA</name>
<reference evidence="2" key="2">
    <citation type="submission" date="2025-08" db="UniProtKB">
        <authorList>
            <consortium name="Ensembl"/>
        </authorList>
    </citation>
    <scope>IDENTIFICATION</scope>
</reference>
<protein>
    <recommendedName>
        <fullName evidence="4">Phospholysine phosphohistidine inorganic pyrophosphate phosphatase</fullName>
    </recommendedName>
</protein>
<evidence type="ECO:0000313" key="2">
    <source>
        <dbReference type="Ensembl" id="ENSCSAVP00000005031.1"/>
    </source>
</evidence>